<feature type="region of interest" description="Disordered" evidence="1">
    <location>
        <begin position="70"/>
        <end position="96"/>
    </location>
</feature>
<dbReference type="OrthoDB" id="10375686at2759"/>
<evidence type="ECO:0000256" key="1">
    <source>
        <dbReference type="SAM" id="MobiDB-lite"/>
    </source>
</evidence>
<dbReference type="Proteomes" id="UP000326759">
    <property type="component" value="Unassembled WGS sequence"/>
</dbReference>
<name>A0A5N5T3U5_9CRUS</name>
<evidence type="ECO:0000313" key="2">
    <source>
        <dbReference type="EMBL" id="KAB7499620.1"/>
    </source>
</evidence>
<feature type="compositionally biased region" description="Polar residues" evidence="1">
    <location>
        <begin position="70"/>
        <end position="93"/>
    </location>
</feature>
<protein>
    <submittedName>
        <fullName evidence="2">Uncharacterized protein</fullName>
    </submittedName>
</protein>
<comment type="caution">
    <text evidence="2">The sequence shown here is derived from an EMBL/GenBank/DDBJ whole genome shotgun (WGS) entry which is preliminary data.</text>
</comment>
<evidence type="ECO:0000313" key="3">
    <source>
        <dbReference type="Proteomes" id="UP000326759"/>
    </source>
</evidence>
<proteinExistence type="predicted"/>
<accession>A0A5N5T3U5</accession>
<gene>
    <name evidence="2" type="ORF">Anas_14563</name>
</gene>
<dbReference type="AlphaFoldDB" id="A0A5N5T3U5"/>
<keyword evidence="3" id="KW-1185">Reference proteome</keyword>
<reference evidence="2 3" key="1">
    <citation type="journal article" date="2019" name="PLoS Biol.">
        <title>Sex chromosomes control vertical transmission of feminizing Wolbachia symbionts in an isopod.</title>
        <authorList>
            <person name="Becking T."/>
            <person name="Chebbi M.A."/>
            <person name="Giraud I."/>
            <person name="Moumen B."/>
            <person name="Laverre T."/>
            <person name="Caubet Y."/>
            <person name="Peccoud J."/>
            <person name="Gilbert C."/>
            <person name="Cordaux R."/>
        </authorList>
    </citation>
    <scope>NUCLEOTIDE SEQUENCE [LARGE SCALE GENOMIC DNA]</scope>
    <source>
        <strain evidence="2">ANa2</strain>
        <tissue evidence="2">Whole body excluding digestive tract and cuticle</tissue>
    </source>
</reference>
<feature type="region of interest" description="Disordered" evidence="1">
    <location>
        <begin position="20"/>
        <end position="50"/>
    </location>
</feature>
<organism evidence="2 3">
    <name type="scientific">Armadillidium nasatum</name>
    <dbReference type="NCBI Taxonomy" id="96803"/>
    <lineage>
        <taxon>Eukaryota</taxon>
        <taxon>Metazoa</taxon>
        <taxon>Ecdysozoa</taxon>
        <taxon>Arthropoda</taxon>
        <taxon>Crustacea</taxon>
        <taxon>Multicrustacea</taxon>
        <taxon>Malacostraca</taxon>
        <taxon>Eumalacostraca</taxon>
        <taxon>Peracarida</taxon>
        <taxon>Isopoda</taxon>
        <taxon>Oniscidea</taxon>
        <taxon>Crinocheta</taxon>
        <taxon>Armadillidiidae</taxon>
        <taxon>Armadillidium</taxon>
    </lineage>
</organism>
<dbReference type="EMBL" id="SEYY01017697">
    <property type="protein sequence ID" value="KAB7499620.1"/>
    <property type="molecule type" value="Genomic_DNA"/>
</dbReference>
<sequence length="122" mass="13322">MGRHPSTTFNTRLTTEKISFFNSSAPPSGGRHYELPPSDPTPRKESSISDSDYDFTYSLFINSDMTGYSQTPFSPASPSTSDCQAESISSDSENIPGLSAPLTTTDLLCWAWQVAKWDGISN</sequence>